<dbReference type="PANTHER" id="PTHR47259">
    <property type="match status" value="1"/>
</dbReference>
<keyword evidence="1" id="KW-0547">Nucleotide-binding</keyword>
<dbReference type="Pfam" id="PF12471">
    <property type="entry name" value="GTP_CH_N"/>
    <property type="match status" value="1"/>
</dbReference>
<evidence type="ECO:0000256" key="2">
    <source>
        <dbReference type="ARBA" id="ARBA00022801"/>
    </source>
</evidence>
<feature type="domain" description="GTP cyclohydrolase II" evidence="5">
    <location>
        <begin position="228"/>
        <end position="372"/>
    </location>
</feature>
<dbReference type="GO" id="GO:0005525">
    <property type="term" value="F:GTP binding"/>
    <property type="evidence" value="ECO:0007669"/>
    <property type="project" value="UniProtKB-KW"/>
</dbReference>
<name>A0A4Q9H278_9BURK</name>
<dbReference type="Gene3D" id="3.40.50.10990">
    <property type="entry name" value="GTP cyclohydrolase II"/>
    <property type="match status" value="1"/>
</dbReference>
<dbReference type="CDD" id="cd00641">
    <property type="entry name" value="GTP_cyclohydro2"/>
    <property type="match status" value="1"/>
</dbReference>
<proteinExistence type="predicted"/>
<feature type="domain" description="GTP cyclohydrolase N-terminal" evidence="6">
    <location>
        <begin position="4"/>
        <end position="195"/>
    </location>
</feature>
<keyword evidence="3" id="KW-0342">GTP-binding</keyword>
<dbReference type="SUPFAM" id="SSF142695">
    <property type="entry name" value="RibA-like"/>
    <property type="match status" value="1"/>
</dbReference>
<sequence>MSAHIVLTSHPARGATGANASHAVHWGAETAQARGPLVASVANPATRNVIGTHAGAYSVYRALAVASGQLQRDHKPDLTDTTPAEAIGPHPQWAEPGKIVSLDPWGHLVASEFKAQIAEGMDIRPTIAITKAHINMPELVGAIAAGRLHPDGDILQANGDVKVTKAAVDPVWHLPGLAERFGIKESQLRRHLFEQTAGMFPELVTRPDLKVFLPPIGGMTLYFFGDVTKLGRPETKVACRLHDECNGSDVFGSDICTCRPYLAHGIEVCIEMAQQGGVGLVIYNRKEGRALGEVTKFLVYNARKRQVGGDRAETYFTRTECVAGVQDMRFQELMPDVFHWLGITRIDRWASMSNMKHGALVEQGIEVVERVPIPEELIPADASVEMDAKKAAGYFSTYTPDASELAVAKGRGLME</sequence>
<dbReference type="InterPro" id="IPR000926">
    <property type="entry name" value="RibA"/>
</dbReference>
<reference evidence="7 8" key="1">
    <citation type="submission" date="2019-02" db="EMBL/GenBank/DDBJ databases">
        <title>Aquabacterium sp. strain KMB7.</title>
        <authorList>
            <person name="Chen W.-M."/>
        </authorList>
    </citation>
    <scope>NUCLEOTIDE SEQUENCE [LARGE SCALE GENOMIC DNA]</scope>
    <source>
        <strain evidence="7 8">KMB7</strain>
    </source>
</reference>
<organism evidence="7 8">
    <name type="scientific">Aquabacterium lacunae</name>
    <dbReference type="NCBI Taxonomy" id="2528630"/>
    <lineage>
        <taxon>Bacteria</taxon>
        <taxon>Pseudomonadati</taxon>
        <taxon>Pseudomonadota</taxon>
        <taxon>Betaproteobacteria</taxon>
        <taxon>Burkholderiales</taxon>
        <taxon>Aquabacterium</taxon>
    </lineage>
</organism>
<evidence type="ECO:0000256" key="1">
    <source>
        <dbReference type="ARBA" id="ARBA00022741"/>
    </source>
</evidence>
<dbReference type="GO" id="GO:0003935">
    <property type="term" value="F:GTP cyclohydrolase II activity"/>
    <property type="evidence" value="ECO:0007669"/>
    <property type="project" value="UniProtKB-EC"/>
</dbReference>
<dbReference type="Proteomes" id="UP000292120">
    <property type="component" value="Unassembled WGS sequence"/>
</dbReference>
<dbReference type="UniPathway" id="UPA00275"/>
<keyword evidence="2 7" id="KW-0378">Hydrolase</keyword>
<dbReference type="PANTHER" id="PTHR47259:SF2">
    <property type="entry name" value="URACIL-REGULATED PROTEIN 1"/>
    <property type="match status" value="1"/>
</dbReference>
<evidence type="ECO:0000256" key="4">
    <source>
        <dbReference type="SAM" id="MobiDB-lite"/>
    </source>
</evidence>
<dbReference type="OrthoDB" id="5482269at2"/>
<dbReference type="InterPro" id="IPR036144">
    <property type="entry name" value="RibA-like_sf"/>
</dbReference>
<evidence type="ECO:0000259" key="6">
    <source>
        <dbReference type="Pfam" id="PF12471"/>
    </source>
</evidence>
<dbReference type="Pfam" id="PF00925">
    <property type="entry name" value="GTP_cyclohydro2"/>
    <property type="match status" value="1"/>
</dbReference>
<evidence type="ECO:0000259" key="5">
    <source>
        <dbReference type="Pfam" id="PF00925"/>
    </source>
</evidence>
<dbReference type="EMBL" id="SIXI01000001">
    <property type="protein sequence ID" value="TBO34309.1"/>
    <property type="molecule type" value="Genomic_DNA"/>
</dbReference>
<dbReference type="AlphaFoldDB" id="A0A4Q9H278"/>
<accession>A0A4Q9H278</accession>
<feature type="region of interest" description="Disordered" evidence="4">
    <location>
        <begin position="71"/>
        <end position="91"/>
    </location>
</feature>
<evidence type="ECO:0000256" key="3">
    <source>
        <dbReference type="ARBA" id="ARBA00023134"/>
    </source>
</evidence>
<protein>
    <submittedName>
        <fullName evidence="7">GTP cyclohydrolase II</fullName>
        <ecNumber evidence="7">3.5.4.25</ecNumber>
    </submittedName>
</protein>
<evidence type="ECO:0000313" key="8">
    <source>
        <dbReference type="Proteomes" id="UP000292120"/>
    </source>
</evidence>
<dbReference type="InterPro" id="IPR022163">
    <property type="entry name" value="GTP_CH_N"/>
</dbReference>
<dbReference type="InterPro" id="IPR032677">
    <property type="entry name" value="GTP_cyclohydro_II"/>
</dbReference>
<dbReference type="GO" id="GO:0009231">
    <property type="term" value="P:riboflavin biosynthetic process"/>
    <property type="evidence" value="ECO:0007669"/>
    <property type="project" value="UniProtKB-UniPathway"/>
</dbReference>
<dbReference type="EC" id="3.5.4.25" evidence="7"/>
<comment type="caution">
    <text evidence="7">The sequence shown here is derived from an EMBL/GenBank/DDBJ whole genome shotgun (WGS) entry which is preliminary data.</text>
</comment>
<gene>
    <name evidence="7" type="ORF">EYS42_02490</name>
</gene>
<keyword evidence="8" id="KW-1185">Reference proteome</keyword>
<evidence type="ECO:0000313" key="7">
    <source>
        <dbReference type="EMBL" id="TBO34309.1"/>
    </source>
</evidence>
<dbReference type="RefSeq" id="WP_130966259.1">
    <property type="nucleotide sequence ID" value="NZ_SIXI01000001.1"/>
</dbReference>
<dbReference type="NCBIfam" id="NF005536">
    <property type="entry name" value="PRK07198.1"/>
    <property type="match status" value="1"/>
</dbReference>